<dbReference type="PIRSF" id="PIRSF029598">
    <property type="entry name" value="PsiE"/>
    <property type="match status" value="1"/>
</dbReference>
<reference evidence="10" key="3">
    <citation type="submission" date="2022-08" db="EMBL/GenBank/DDBJ databases">
        <authorList>
            <person name="Dale J.L."/>
        </authorList>
    </citation>
    <scope>NUCLEOTIDE SEQUENCE</scope>
    <source>
        <strain evidence="10">2022EL-00758</strain>
    </source>
</reference>
<dbReference type="GO" id="GO:0005886">
    <property type="term" value="C:plasma membrane"/>
    <property type="evidence" value="ECO:0007669"/>
    <property type="project" value="UniProtKB-SubCell"/>
</dbReference>
<keyword evidence="6 8" id="KW-1133">Transmembrane helix</keyword>
<keyword evidence="5 8" id="KW-0812">Transmembrane</keyword>
<dbReference type="InterPro" id="IPR020948">
    <property type="entry name" value="P_starv_induced_PsiE-like"/>
</dbReference>
<gene>
    <name evidence="10" type="primary">psiE</name>
    <name evidence="9" type="ORF">I8608_000308</name>
    <name evidence="10" type="ORF">N0392_03435</name>
</gene>
<evidence type="ECO:0000256" key="7">
    <source>
        <dbReference type="ARBA" id="ARBA00023136"/>
    </source>
</evidence>
<evidence type="ECO:0000256" key="6">
    <source>
        <dbReference type="ARBA" id="ARBA00022989"/>
    </source>
</evidence>
<dbReference type="EMBL" id="DACSWI010000001">
    <property type="protein sequence ID" value="HAT3807518.1"/>
    <property type="molecule type" value="Genomic_DNA"/>
</dbReference>
<dbReference type="NCBIfam" id="NF002765">
    <property type="entry name" value="PRK02833.1-3"/>
    <property type="match status" value="1"/>
</dbReference>
<feature type="transmembrane region" description="Helical" evidence="8">
    <location>
        <begin position="108"/>
        <end position="127"/>
    </location>
</feature>
<reference evidence="9" key="1">
    <citation type="journal article" date="2018" name="Genome Biol.">
        <title>SKESA: strategic k-mer extension for scrupulous assemblies.</title>
        <authorList>
            <person name="Souvorov A."/>
            <person name="Agarwala R."/>
            <person name="Lipman D.J."/>
        </authorList>
    </citation>
    <scope>NUCLEOTIDE SEQUENCE</scope>
    <source>
        <strain evidence="9">Morganella morganii ARLG-3209</strain>
    </source>
</reference>
<evidence type="ECO:0000256" key="1">
    <source>
        <dbReference type="ARBA" id="ARBA00004429"/>
    </source>
</evidence>
<dbReference type="Proteomes" id="UP001076655">
    <property type="component" value="Unassembled WGS sequence"/>
</dbReference>
<name>A0A1M7K621_MORMO</name>
<evidence type="ECO:0000256" key="5">
    <source>
        <dbReference type="ARBA" id="ARBA00022692"/>
    </source>
</evidence>
<dbReference type="OrthoDB" id="9792470at2"/>
<reference evidence="9" key="2">
    <citation type="submission" date="2020-10" db="EMBL/GenBank/DDBJ databases">
        <authorList>
            <consortium name="NCBI Pathogen Detection Project"/>
        </authorList>
    </citation>
    <scope>NUCLEOTIDE SEQUENCE</scope>
    <source>
        <strain evidence="9">Morganella morganii ARLG-3209</strain>
    </source>
</reference>
<dbReference type="InterPro" id="IPR009315">
    <property type="entry name" value="P_starv_induced_PsiE"/>
</dbReference>
<comment type="subcellular location">
    <subcellularLocation>
        <location evidence="1">Cell inner membrane</location>
        <topology evidence="1">Multi-pass membrane protein</topology>
    </subcellularLocation>
</comment>
<evidence type="ECO:0000313" key="10">
    <source>
        <dbReference type="EMBL" id="MCY0788740.1"/>
    </source>
</evidence>
<accession>A0A1M7K621</accession>
<evidence type="ECO:0000313" key="9">
    <source>
        <dbReference type="EMBL" id="HAT3807518.1"/>
    </source>
</evidence>
<evidence type="ECO:0000256" key="8">
    <source>
        <dbReference type="SAM" id="Phobius"/>
    </source>
</evidence>
<dbReference type="RefSeq" id="WP_036414510.1">
    <property type="nucleotide sequence ID" value="NZ_BPMH01000097.1"/>
</dbReference>
<evidence type="ECO:0000313" key="11">
    <source>
        <dbReference type="Proteomes" id="UP001076655"/>
    </source>
</evidence>
<organism evidence="10 11">
    <name type="scientific">Morganella morganii</name>
    <name type="common">Proteus morganii</name>
    <dbReference type="NCBI Taxonomy" id="582"/>
    <lineage>
        <taxon>Bacteria</taxon>
        <taxon>Pseudomonadati</taxon>
        <taxon>Pseudomonadota</taxon>
        <taxon>Gammaproteobacteria</taxon>
        <taxon>Enterobacterales</taxon>
        <taxon>Morganellaceae</taxon>
        <taxon>Morganella</taxon>
    </lineage>
</organism>
<evidence type="ECO:0000256" key="3">
    <source>
        <dbReference type="ARBA" id="ARBA00021903"/>
    </source>
</evidence>
<evidence type="ECO:0000256" key="4">
    <source>
        <dbReference type="ARBA" id="ARBA00022475"/>
    </source>
</evidence>
<dbReference type="GO" id="GO:0016036">
    <property type="term" value="P:cellular response to phosphate starvation"/>
    <property type="evidence" value="ECO:0007669"/>
    <property type="project" value="InterPro"/>
</dbReference>
<sequence length="144" mass="16536">MSGLSQSKLISRLLQWISSAALLLLAIILIVFLIKETIILAALLFKKNDPVSLYSLVDGIIIYFLYFEFIALIIKYFQSNYHFPLHYFLYIAITAVIRLVVVEHKQPSLLIVYSITILILVFALYVANTEKPILKRKKVNCEAE</sequence>
<comment type="similarity">
    <text evidence="2">Belongs to the PsiE family.</text>
</comment>
<keyword evidence="7 8" id="KW-0472">Membrane</keyword>
<dbReference type="Pfam" id="PF06146">
    <property type="entry name" value="PsiE"/>
    <property type="match status" value="1"/>
</dbReference>
<comment type="caution">
    <text evidence="10">The sequence shown here is derived from an EMBL/GenBank/DDBJ whole genome shotgun (WGS) entry which is preliminary data.</text>
</comment>
<dbReference type="PANTHER" id="PTHR37819:SF1">
    <property type="entry name" value="PROTEIN PSIE"/>
    <property type="match status" value="1"/>
</dbReference>
<feature type="transmembrane region" description="Helical" evidence="8">
    <location>
        <begin position="21"/>
        <end position="45"/>
    </location>
</feature>
<evidence type="ECO:0000256" key="2">
    <source>
        <dbReference type="ARBA" id="ARBA00005632"/>
    </source>
</evidence>
<dbReference type="Proteomes" id="UP000865968">
    <property type="component" value="Unassembled WGS sequence"/>
</dbReference>
<keyword evidence="4" id="KW-1003">Cell membrane</keyword>
<proteinExistence type="inferred from homology"/>
<protein>
    <recommendedName>
        <fullName evidence="3">Protein PsiE</fullName>
    </recommendedName>
</protein>
<dbReference type="GeneID" id="93360817"/>
<feature type="transmembrane region" description="Helical" evidence="8">
    <location>
        <begin position="85"/>
        <end position="102"/>
    </location>
</feature>
<dbReference type="PANTHER" id="PTHR37819">
    <property type="entry name" value="PROTEIN PSIE"/>
    <property type="match status" value="1"/>
</dbReference>
<dbReference type="AlphaFoldDB" id="A0A1M7K621"/>
<feature type="transmembrane region" description="Helical" evidence="8">
    <location>
        <begin position="51"/>
        <end position="73"/>
    </location>
</feature>
<dbReference type="EMBL" id="JAPNMI010000002">
    <property type="protein sequence ID" value="MCY0788740.1"/>
    <property type="molecule type" value="Genomic_DNA"/>
</dbReference>